<feature type="compositionally biased region" description="Pro residues" evidence="11">
    <location>
        <begin position="55"/>
        <end position="66"/>
    </location>
</feature>
<dbReference type="Pfam" id="PF01265">
    <property type="entry name" value="Cyto_heme_lyase"/>
    <property type="match status" value="1"/>
</dbReference>
<comment type="function">
    <text evidence="10">Lyase that catalyzes the covalent linking of the heme group to the cytochrome C apoprotein to produce the mature functional cytochrome.</text>
</comment>
<proteinExistence type="inferred from homology"/>
<dbReference type="GO" id="GO:0046872">
    <property type="term" value="F:metal ion binding"/>
    <property type="evidence" value="ECO:0007669"/>
    <property type="project" value="UniProtKB-KW"/>
</dbReference>
<gene>
    <name evidence="12" type="ORF">FKW44_024276</name>
</gene>
<evidence type="ECO:0000313" key="13">
    <source>
        <dbReference type="Proteomes" id="UP000595437"/>
    </source>
</evidence>
<comment type="similarity">
    <text evidence="2 10">Belongs to the cytochrome c-type heme lyase family.</text>
</comment>
<evidence type="ECO:0000256" key="8">
    <source>
        <dbReference type="ARBA" id="ARBA00023136"/>
    </source>
</evidence>
<evidence type="ECO:0000256" key="10">
    <source>
        <dbReference type="RuleBase" id="RU363130"/>
    </source>
</evidence>
<evidence type="ECO:0000256" key="11">
    <source>
        <dbReference type="SAM" id="MobiDB-lite"/>
    </source>
</evidence>
<evidence type="ECO:0000256" key="6">
    <source>
        <dbReference type="ARBA" id="ARBA00023004"/>
    </source>
</evidence>
<evidence type="ECO:0000256" key="1">
    <source>
        <dbReference type="ARBA" id="ARBA00004273"/>
    </source>
</evidence>
<keyword evidence="9 10" id="KW-0456">Lyase</keyword>
<feature type="compositionally biased region" description="Basic and acidic residues" evidence="11">
    <location>
        <begin position="73"/>
        <end position="85"/>
    </location>
</feature>
<feature type="region of interest" description="Disordered" evidence="11">
    <location>
        <begin position="1"/>
        <end position="85"/>
    </location>
</feature>
<evidence type="ECO:0000256" key="4">
    <source>
        <dbReference type="ARBA" id="ARBA00022723"/>
    </source>
</evidence>
<keyword evidence="3 10" id="KW-0349">Heme</keyword>
<keyword evidence="5 10" id="KW-0999">Mitochondrion inner membrane</keyword>
<keyword evidence="6 10" id="KW-0408">Iron</keyword>
<evidence type="ECO:0000256" key="9">
    <source>
        <dbReference type="ARBA" id="ARBA00023239"/>
    </source>
</evidence>
<keyword evidence="7 10" id="KW-0496">Mitochondrion</keyword>
<evidence type="ECO:0000256" key="5">
    <source>
        <dbReference type="ARBA" id="ARBA00022792"/>
    </source>
</evidence>
<keyword evidence="4 10" id="KW-0479">Metal-binding</keyword>
<dbReference type="GO" id="GO:0004408">
    <property type="term" value="F:holocytochrome-c synthase activity"/>
    <property type="evidence" value="ECO:0007669"/>
    <property type="project" value="UniProtKB-EC"/>
</dbReference>
<feature type="region of interest" description="Disordered" evidence="11">
    <location>
        <begin position="126"/>
        <end position="153"/>
    </location>
</feature>
<feature type="compositionally biased region" description="Low complexity" evidence="11">
    <location>
        <begin position="31"/>
        <end position="41"/>
    </location>
</feature>
<dbReference type="Proteomes" id="UP000595437">
    <property type="component" value="Chromosome 19"/>
</dbReference>
<accession>A0A7T8GMK7</accession>
<organism evidence="12 13">
    <name type="scientific">Caligus rogercresseyi</name>
    <name type="common">Sea louse</name>
    <dbReference type="NCBI Taxonomy" id="217165"/>
    <lineage>
        <taxon>Eukaryota</taxon>
        <taxon>Metazoa</taxon>
        <taxon>Ecdysozoa</taxon>
        <taxon>Arthropoda</taxon>
        <taxon>Crustacea</taxon>
        <taxon>Multicrustacea</taxon>
        <taxon>Hexanauplia</taxon>
        <taxon>Copepoda</taxon>
        <taxon>Siphonostomatoida</taxon>
        <taxon>Caligidae</taxon>
        <taxon>Caligus</taxon>
    </lineage>
</organism>
<dbReference type="GO" id="GO:0005743">
    <property type="term" value="C:mitochondrial inner membrane"/>
    <property type="evidence" value="ECO:0007669"/>
    <property type="project" value="UniProtKB-SubCell"/>
</dbReference>
<name>A0A7T8GMK7_CALRO</name>
<dbReference type="AlphaFoldDB" id="A0A7T8GMK7"/>
<comment type="catalytic activity">
    <reaction evidence="10">
        <text>holo-[cytochrome c] = apo-[cytochrome c] + heme b</text>
        <dbReference type="Rhea" id="RHEA:22648"/>
        <dbReference type="Rhea" id="RHEA-COMP:10725"/>
        <dbReference type="Rhea" id="RHEA-COMP:10726"/>
        <dbReference type="ChEBI" id="CHEBI:29950"/>
        <dbReference type="ChEBI" id="CHEBI:60344"/>
        <dbReference type="ChEBI" id="CHEBI:83739"/>
        <dbReference type="EC" id="4.4.1.17"/>
    </reaction>
</comment>
<feature type="compositionally biased region" description="Low complexity" evidence="11">
    <location>
        <begin position="1"/>
        <end position="13"/>
    </location>
</feature>
<dbReference type="InterPro" id="IPR000511">
    <property type="entry name" value="Holocyt_c/c1_synthase"/>
</dbReference>
<dbReference type="EMBL" id="CP045908">
    <property type="protein sequence ID" value="QQP33043.1"/>
    <property type="molecule type" value="Genomic_DNA"/>
</dbReference>
<evidence type="ECO:0000313" key="12">
    <source>
        <dbReference type="EMBL" id="QQP33043.1"/>
    </source>
</evidence>
<evidence type="ECO:0000256" key="3">
    <source>
        <dbReference type="ARBA" id="ARBA00022617"/>
    </source>
</evidence>
<reference evidence="13" key="1">
    <citation type="submission" date="2021-01" db="EMBL/GenBank/DDBJ databases">
        <title>Caligus Genome Assembly.</title>
        <authorList>
            <person name="Gallardo-Escarate C."/>
        </authorList>
    </citation>
    <scope>NUCLEOTIDE SEQUENCE [LARGE SCALE GENOMIC DNA]</scope>
</reference>
<evidence type="ECO:0000256" key="2">
    <source>
        <dbReference type="ARBA" id="ARBA00007255"/>
    </source>
</evidence>
<dbReference type="EC" id="4.4.1.17" evidence="10"/>
<evidence type="ECO:0000256" key="7">
    <source>
        <dbReference type="ARBA" id="ARBA00023128"/>
    </source>
</evidence>
<sequence>MGQSVSAATASTPLPSPPSECPMHNGGDGGASSAPGAPSSGCMKDSKDDIDPLNMMPPPNQRPAPDQPFDLNTSRERSNSPRQERLILGHILPRRCFGTPCCVRAGAGGRKRGAWTLTPWTTSYACTTSTTRPPGGSPQVGSTPRNGMRKPLT</sequence>
<keyword evidence="8 10" id="KW-0472">Membrane</keyword>
<protein>
    <recommendedName>
        <fullName evidence="10">Holocytochrome c-type synthase</fullName>
        <ecNumber evidence="10">4.4.1.17</ecNumber>
    </recommendedName>
</protein>
<comment type="subcellular location">
    <subcellularLocation>
        <location evidence="1 10">Mitochondrion inner membrane</location>
    </subcellularLocation>
</comment>
<keyword evidence="13" id="KW-1185">Reference proteome</keyword>